<feature type="signal peptide" evidence="1">
    <location>
        <begin position="1"/>
        <end position="24"/>
    </location>
</feature>
<reference evidence="2 3" key="1">
    <citation type="submission" date="2016-03" db="EMBL/GenBank/DDBJ databases">
        <authorList>
            <person name="Ploux O."/>
        </authorList>
    </citation>
    <scope>NUCLEOTIDE SEQUENCE [LARGE SCALE GENOMIC DNA]</scope>
    <source>
        <strain evidence="2 3">R-45378</strain>
    </source>
</reference>
<name>A0A177N5N0_9GAMM</name>
<organism evidence="2 3">
    <name type="scientific">Methylomonas koyamae</name>
    <dbReference type="NCBI Taxonomy" id="702114"/>
    <lineage>
        <taxon>Bacteria</taxon>
        <taxon>Pseudomonadati</taxon>
        <taxon>Pseudomonadota</taxon>
        <taxon>Gammaproteobacteria</taxon>
        <taxon>Methylococcales</taxon>
        <taxon>Methylococcaceae</taxon>
        <taxon>Methylomonas</taxon>
    </lineage>
</organism>
<dbReference type="RefSeq" id="WP_064041513.1">
    <property type="nucleotide sequence ID" value="NZ_LUUJ01000101.1"/>
</dbReference>
<evidence type="ECO:0000256" key="1">
    <source>
        <dbReference type="SAM" id="SignalP"/>
    </source>
</evidence>
<evidence type="ECO:0000313" key="2">
    <source>
        <dbReference type="EMBL" id="OAI13328.1"/>
    </source>
</evidence>
<dbReference type="EMBL" id="LUUJ01000101">
    <property type="protein sequence ID" value="OAI13328.1"/>
    <property type="molecule type" value="Genomic_DNA"/>
</dbReference>
<protein>
    <submittedName>
        <fullName evidence="2">Uncharacterized protein</fullName>
    </submittedName>
</protein>
<dbReference type="AlphaFoldDB" id="A0A177N5N0"/>
<feature type="chain" id="PRO_5008068785" evidence="1">
    <location>
        <begin position="25"/>
        <end position="180"/>
    </location>
</feature>
<evidence type="ECO:0000313" key="3">
    <source>
        <dbReference type="Proteomes" id="UP000077857"/>
    </source>
</evidence>
<dbReference type="Proteomes" id="UP000077857">
    <property type="component" value="Unassembled WGS sequence"/>
</dbReference>
<proteinExistence type="predicted"/>
<accession>A0A177N5N0</accession>
<sequence length="180" mass="20314">MNRSKLYRYGLVIATGLLSGSALAAKYNLAPGDAVLTNCRDIYTRGEIKAKVDDGYTVHFPKNSGPIHCPPFRWHAEFVLPFQSVPEYRLQFLGGLKRDIVFKVGEPVTFRVETDKRVVKNRNSIDIDAQITDISANGAIAVKLLSTDPEAAATFWQWIGGNYVDLRHKYLDLERDKRSR</sequence>
<comment type="caution">
    <text evidence="2">The sequence shown here is derived from an EMBL/GenBank/DDBJ whole genome shotgun (WGS) entry which is preliminary data.</text>
</comment>
<dbReference type="OrthoDB" id="5565926at2"/>
<keyword evidence="1" id="KW-0732">Signal</keyword>
<gene>
    <name evidence="2" type="ORF">A1507_17285</name>
</gene>